<accession>T0ZWA5</accession>
<dbReference type="InterPro" id="IPR036188">
    <property type="entry name" value="FAD/NAD-bd_sf"/>
</dbReference>
<name>T0ZWA5_9ZZZZ</name>
<dbReference type="SUPFAM" id="SSF51905">
    <property type="entry name" value="FAD/NAD(P)-binding domain"/>
    <property type="match status" value="1"/>
</dbReference>
<evidence type="ECO:0000313" key="1">
    <source>
        <dbReference type="EMBL" id="EQD48922.1"/>
    </source>
</evidence>
<proteinExistence type="predicted"/>
<comment type="caution">
    <text evidence="1">The sequence shown here is derived from an EMBL/GenBank/DDBJ whole genome shotgun (WGS) entry which is preliminary data.</text>
</comment>
<sequence length="72" mass="8009">MKIVMIGNGPAAIAAAEAIREFDTKSSITQVSRESGPFYSPCPLAEYVEQSVSREDLFLRGDNFYFQQDITT</sequence>
<organism evidence="1">
    <name type="scientific">mine drainage metagenome</name>
    <dbReference type="NCBI Taxonomy" id="410659"/>
    <lineage>
        <taxon>unclassified sequences</taxon>
        <taxon>metagenomes</taxon>
        <taxon>ecological metagenomes</taxon>
    </lineage>
</organism>
<dbReference type="EMBL" id="AUZX01010180">
    <property type="protein sequence ID" value="EQD48922.1"/>
    <property type="molecule type" value="Genomic_DNA"/>
</dbReference>
<gene>
    <name evidence="1" type="ORF">B1A_13879</name>
</gene>
<protein>
    <submittedName>
        <fullName evidence="1">Uncharacterized protein</fullName>
    </submittedName>
</protein>
<feature type="non-terminal residue" evidence="1">
    <location>
        <position position="72"/>
    </location>
</feature>
<dbReference type="Gene3D" id="3.50.50.60">
    <property type="entry name" value="FAD/NAD(P)-binding domain"/>
    <property type="match status" value="1"/>
</dbReference>
<reference evidence="1" key="2">
    <citation type="journal article" date="2014" name="ISME J.">
        <title>Microbial stratification in low pH oxic and suboxic macroscopic growths along an acid mine drainage.</title>
        <authorList>
            <person name="Mendez-Garcia C."/>
            <person name="Mesa V."/>
            <person name="Sprenger R.R."/>
            <person name="Richter M."/>
            <person name="Diez M.S."/>
            <person name="Solano J."/>
            <person name="Bargiela R."/>
            <person name="Golyshina O.V."/>
            <person name="Manteca A."/>
            <person name="Ramos J.L."/>
            <person name="Gallego J.R."/>
            <person name="Llorente I."/>
            <person name="Martins Dos Santos V.A."/>
            <person name="Jensen O.N."/>
            <person name="Pelaez A.I."/>
            <person name="Sanchez J."/>
            <person name="Ferrer M."/>
        </authorList>
    </citation>
    <scope>NUCLEOTIDE SEQUENCE</scope>
</reference>
<reference evidence="1" key="1">
    <citation type="submission" date="2013-08" db="EMBL/GenBank/DDBJ databases">
        <authorList>
            <person name="Mendez C."/>
            <person name="Richter M."/>
            <person name="Ferrer M."/>
            <person name="Sanchez J."/>
        </authorList>
    </citation>
    <scope>NUCLEOTIDE SEQUENCE</scope>
</reference>
<dbReference type="AlphaFoldDB" id="T0ZWA5"/>